<accession>A0A5C4RP87</accession>
<dbReference type="RefSeq" id="WP_139450397.1">
    <property type="nucleotide sequence ID" value="NZ_SMDR01000005.1"/>
</dbReference>
<evidence type="ECO:0000313" key="2">
    <source>
        <dbReference type="Proteomes" id="UP000305760"/>
    </source>
</evidence>
<gene>
    <name evidence="1" type="ORF">E1B00_15280</name>
</gene>
<dbReference type="OrthoDB" id="5966725at2"/>
<dbReference type="AlphaFoldDB" id="A0A5C4RP87"/>
<evidence type="ECO:0000313" key="1">
    <source>
        <dbReference type="EMBL" id="TNJ32755.1"/>
    </source>
</evidence>
<dbReference type="InterPro" id="IPR030976">
    <property type="entry name" value="Mod_pep_NH_fam"/>
</dbReference>
<comment type="caution">
    <text evidence="1">The sequence shown here is derived from an EMBL/GenBank/DDBJ whole genome shotgun (WGS) entry which is preliminary data.</text>
</comment>
<reference evidence="1 2" key="1">
    <citation type="submission" date="2019-03" db="EMBL/GenBank/DDBJ databases">
        <title>Arenimonas daejeonensis sp. nov., isolated from compost.</title>
        <authorList>
            <person name="Jeon C.O."/>
        </authorList>
    </citation>
    <scope>NUCLEOTIDE SEQUENCE [LARGE SCALE GENOMIC DNA]</scope>
    <source>
        <strain evidence="1 2">R29</strain>
    </source>
</reference>
<protein>
    <submittedName>
        <fullName evidence="1">Putative modified peptide</fullName>
    </submittedName>
</protein>
<dbReference type="Proteomes" id="UP000305760">
    <property type="component" value="Unassembled WGS sequence"/>
</dbReference>
<dbReference type="NCBIfam" id="TIGR04509">
    <property type="entry name" value="mod_pep_NH_fam"/>
    <property type="match status" value="1"/>
</dbReference>
<sequence length="95" mass="10246">MSNQLSEETVDALLDKLASDDDFRDSFQKNPRRALASLGHGPSADAKVESGAWSCMTVSRLASKDSIKASRDTLRKQLLSAQAAAHPISLETSRS</sequence>
<proteinExistence type="predicted"/>
<keyword evidence="2" id="KW-1185">Reference proteome</keyword>
<organism evidence="1 2">
    <name type="scientific">Arenimonas terrae</name>
    <dbReference type="NCBI Taxonomy" id="2546226"/>
    <lineage>
        <taxon>Bacteria</taxon>
        <taxon>Pseudomonadati</taxon>
        <taxon>Pseudomonadota</taxon>
        <taxon>Gammaproteobacteria</taxon>
        <taxon>Lysobacterales</taxon>
        <taxon>Lysobacteraceae</taxon>
        <taxon>Arenimonas</taxon>
    </lineage>
</organism>
<name>A0A5C4RP87_9GAMM</name>
<dbReference type="EMBL" id="SMDR01000005">
    <property type="protein sequence ID" value="TNJ32755.1"/>
    <property type="molecule type" value="Genomic_DNA"/>
</dbReference>